<evidence type="ECO:0000259" key="2">
    <source>
        <dbReference type="Pfam" id="PF01321"/>
    </source>
</evidence>
<dbReference type="AlphaFoldDB" id="A0A0F9FEY7"/>
<organism evidence="3">
    <name type="scientific">marine sediment metagenome</name>
    <dbReference type="NCBI Taxonomy" id="412755"/>
    <lineage>
        <taxon>unclassified sequences</taxon>
        <taxon>metagenomes</taxon>
        <taxon>ecological metagenomes</taxon>
    </lineage>
</organism>
<dbReference type="InterPro" id="IPR000994">
    <property type="entry name" value="Pept_M24"/>
</dbReference>
<dbReference type="EMBL" id="LAZR01021583">
    <property type="protein sequence ID" value="KKL84843.1"/>
    <property type="molecule type" value="Genomic_DNA"/>
</dbReference>
<evidence type="ECO:0000259" key="1">
    <source>
        <dbReference type="Pfam" id="PF00557"/>
    </source>
</evidence>
<dbReference type="Pfam" id="PF01321">
    <property type="entry name" value="Creatinase_N"/>
    <property type="match status" value="1"/>
</dbReference>
<gene>
    <name evidence="3" type="ORF">LCGC14_1960680</name>
</gene>
<evidence type="ECO:0008006" key="4">
    <source>
        <dbReference type="Google" id="ProtNLM"/>
    </source>
</evidence>
<dbReference type="InterPro" id="IPR001714">
    <property type="entry name" value="Pept_M24_MAP"/>
</dbReference>
<dbReference type="PRINTS" id="PR00599">
    <property type="entry name" value="MAPEPTIDASE"/>
</dbReference>
<proteinExistence type="predicted"/>
<accession>A0A0F9FEY7</accession>
<feature type="domain" description="Creatinase N-terminal" evidence="2">
    <location>
        <begin position="13"/>
        <end position="161"/>
    </location>
</feature>
<dbReference type="InterPro" id="IPR000587">
    <property type="entry name" value="Creatinase_N"/>
</dbReference>
<dbReference type="Gene3D" id="3.40.350.10">
    <property type="entry name" value="Creatinase/prolidase N-terminal domain"/>
    <property type="match status" value="1"/>
</dbReference>
<name>A0A0F9FEY7_9ZZZZ</name>
<protein>
    <recommendedName>
        <fullName evidence="4">Peptidase M24 domain-containing protein</fullName>
    </recommendedName>
</protein>
<comment type="caution">
    <text evidence="3">The sequence shown here is derived from an EMBL/GenBank/DDBJ whole genome shotgun (WGS) entry which is preliminary data.</text>
</comment>
<dbReference type="CDD" id="cd01066">
    <property type="entry name" value="APP_MetAP"/>
    <property type="match status" value="1"/>
</dbReference>
<dbReference type="SUPFAM" id="SSF53092">
    <property type="entry name" value="Creatinase/prolidase N-terminal domain"/>
    <property type="match status" value="1"/>
</dbReference>
<dbReference type="InterPro" id="IPR029149">
    <property type="entry name" value="Creatin/AminoP/Spt16_N"/>
</dbReference>
<dbReference type="Gene3D" id="3.90.230.10">
    <property type="entry name" value="Creatinase/methionine aminopeptidase superfamily"/>
    <property type="match status" value="1"/>
</dbReference>
<dbReference type="SUPFAM" id="SSF55920">
    <property type="entry name" value="Creatinase/aminopeptidase"/>
    <property type="match status" value="1"/>
</dbReference>
<dbReference type="PANTHER" id="PTHR46112">
    <property type="entry name" value="AMINOPEPTIDASE"/>
    <property type="match status" value="1"/>
</dbReference>
<dbReference type="InterPro" id="IPR050659">
    <property type="entry name" value="Peptidase_M24B"/>
</dbReference>
<dbReference type="InterPro" id="IPR036005">
    <property type="entry name" value="Creatinase/aminopeptidase-like"/>
</dbReference>
<sequence>MADIDRAKLVKYRQDGARQVMERLNLDLLVLTTFDNVRYVADIRPFFVTGWMPNAIAVLAKSGDPFVLYPDEYVAPSPYWADEGAALKDKYGWSHYTIFNPALVSDMYAEWLDWAFQKLGITRGRVGLDSAPWQWFVAFKQRLPNVELVDAQTELLKQRAVKSAEEITVLREAALASGEAVMRGLAVAKEGARDLDILGAAMGDAFRHNSEGDAFFPFLTCGPVRGGALYPENREIEKGDPVILDLGPIIDGYMGDCMRVEYVGKPTNEFEDLYRAVYDCMYAGIKAARPGVKASSLDEAVRGVIRERGYPVHRFDSGHGVGLSCCELPIILRADAYKQPGKLDLTLEPGMVFTLEPRLYKQISDDKFIQASLEEIILITEGGCEVLTNNAPFLDDLIDVQPTKYP</sequence>
<dbReference type="Pfam" id="PF00557">
    <property type="entry name" value="Peptidase_M24"/>
    <property type="match status" value="1"/>
</dbReference>
<reference evidence="3" key="1">
    <citation type="journal article" date="2015" name="Nature">
        <title>Complex archaea that bridge the gap between prokaryotes and eukaryotes.</title>
        <authorList>
            <person name="Spang A."/>
            <person name="Saw J.H."/>
            <person name="Jorgensen S.L."/>
            <person name="Zaremba-Niedzwiedzka K."/>
            <person name="Martijn J."/>
            <person name="Lind A.E."/>
            <person name="van Eijk R."/>
            <person name="Schleper C."/>
            <person name="Guy L."/>
            <person name="Ettema T.J."/>
        </authorList>
    </citation>
    <scope>NUCLEOTIDE SEQUENCE</scope>
</reference>
<feature type="domain" description="Peptidase M24" evidence="1">
    <location>
        <begin position="170"/>
        <end position="381"/>
    </location>
</feature>
<evidence type="ECO:0000313" key="3">
    <source>
        <dbReference type="EMBL" id="KKL84843.1"/>
    </source>
</evidence>
<dbReference type="PANTHER" id="PTHR46112:SF2">
    <property type="entry name" value="XAA-PRO AMINOPEPTIDASE P-RELATED"/>
    <property type="match status" value="1"/>
</dbReference>